<keyword evidence="2 7" id="KW-0812">Transmembrane</keyword>
<evidence type="ECO:0000256" key="7">
    <source>
        <dbReference type="SAM" id="Phobius"/>
    </source>
</evidence>
<dbReference type="AlphaFoldDB" id="A0A8K0W4T9"/>
<feature type="transmembrane region" description="Helical" evidence="7">
    <location>
        <begin position="38"/>
        <end position="59"/>
    </location>
</feature>
<dbReference type="GO" id="GO:0016020">
    <property type="term" value="C:membrane"/>
    <property type="evidence" value="ECO:0007669"/>
    <property type="project" value="UniProtKB-SubCell"/>
</dbReference>
<proteinExistence type="inferred from homology"/>
<dbReference type="Proteomes" id="UP000813461">
    <property type="component" value="Unassembled WGS sequence"/>
</dbReference>
<dbReference type="PANTHER" id="PTHR33048:SF47">
    <property type="entry name" value="INTEGRAL MEMBRANE PROTEIN-RELATED"/>
    <property type="match status" value="1"/>
</dbReference>
<evidence type="ECO:0000256" key="1">
    <source>
        <dbReference type="ARBA" id="ARBA00004141"/>
    </source>
</evidence>
<organism evidence="9 10">
    <name type="scientific">Paraphoma chrysanthemicola</name>
    <dbReference type="NCBI Taxonomy" id="798071"/>
    <lineage>
        <taxon>Eukaryota</taxon>
        <taxon>Fungi</taxon>
        <taxon>Dikarya</taxon>
        <taxon>Ascomycota</taxon>
        <taxon>Pezizomycotina</taxon>
        <taxon>Dothideomycetes</taxon>
        <taxon>Pleosporomycetidae</taxon>
        <taxon>Pleosporales</taxon>
        <taxon>Pleosporineae</taxon>
        <taxon>Phaeosphaeriaceae</taxon>
        <taxon>Paraphoma</taxon>
    </lineage>
</organism>
<feature type="transmembrane region" description="Helical" evidence="7">
    <location>
        <begin position="127"/>
        <end position="148"/>
    </location>
</feature>
<reference evidence="9" key="1">
    <citation type="journal article" date="2021" name="Nat. Commun.">
        <title>Genetic determinants of endophytism in the Arabidopsis root mycobiome.</title>
        <authorList>
            <person name="Mesny F."/>
            <person name="Miyauchi S."/>
            <person name="Thiergart T."/>
            <person name="Pickel B."/>
            <person name="Atanasova L."/>
            <person name="Karlsson M."/>
            <person name="Huettel B."/>
            <person name="Barry K.W."/>
            <person name="Haridas S."/>
            <person name="Chen C."/>
            <person name="Bauer D."/>
            <person name="Andreopoulos W."/>
            <person name="Pangilinan J."/>
            <person name="LaButti K."/>
            <person name="Riley R."/>
            <person name="Lipzen A."/>
            <person name="Clum A."/>
            <person name="Drula E."/>
            <person name="Henrissat B."/>
            <person name="Kohler A."/>
            <person name="Grigoriev I.V."/>
            <person name="Martin F.M."/>
            <person name="Hacquard S."/>
        </authorList>
    </citation>
    <scope>NUCLEOTIDE SEQUENCE</scope>
    <source>
        <strain evidence="9">MPI-SDFR-AT-0120</strain>
    </source>
</reference>
<feature type="transmembrane region" description="Helical" evidence="7">
    <location>
        <begin position="71"/>
        <end position="91"/>
    </location>
</feature>
<comment type="subcellular location">
    <subcellularLocation>
        <location evidence="1">Membrane</location>
        <topology evidence="1">Multi-pass membrane protein</topology>
    </subcellularLocation>
</comment>
<sequence>MFTSPLSILLARQSDPLITQYDPKVSPVSPGRVGKTALIASLWAGVGVSFVFLILRTWIRIKVFRRLQADDPFVVLAFLLSVANAAIWTYIADDLYFNLALSNGLIPVQSIPANFLDRITRLIRGNLAAYLLGYFGLWSVKISFIVFFRRFGEKLRAQRIAWYVVLGFCLASLAVCIGTVDYRCLTSSGMKIIETCQEPRTVNFEFITLRLTTALDVLTDFSIILLSTNVLWRIRLQMLTKLALGGIFSLTLFVIAVAIIRVVIAPRNGVLDLSWLVCWQGVEISVALIVVCLASFRILYTSMQNTSRAMLVQPHSDDSRQNKNSGSSSERDWTELSKTPSDSASYTYSSSNSRLSGQETGHFSQGRTV</sequence>
<dbReference type="InterPro" id="IPR052337">
    <property type="entry name" value="SAT4-like"/>
</dbReference>
<dbReference type="PANTHER" id="PTHR33048">
    <property type="entry name" value="PTH11-LIKE INTEGRAL MEMBRANE PROTEIN (AFU_ORTHOLOGUE AFUA_5G11245)"/>
    <property type="match status" value="1"/>
</dbReference>
<feature type="transmembrane region" description="Helical" evidence="7">
    <location>
        <begin position="244"/>
        <end position="264"/>
    </location>
</feature>
<gene>
    <name evidence="9" type="ORF">FB567DRAFT_514057</name>
</gene>
<dbReference type="Pfam" id="PF20684">
    <property type="entry name" value="Fung_rhodopsin"/>
    <property type="match status" value="1"/>
</dbReference>
<evidence type="ECO:0000256" key="5">
    <source>
        <dbReference type="ARBA" id="ARBA00038359"/>
    </source>
</evidence>
<feature type="domain" description="Rhodopsin" evidence="8">
    <location>
        <begin position="55"/>
        <end position="300"/>
    </location>
</feature>
<comment type="caution">
    <text evidence="9">The sequence shown here is derived from an EMBL/GenBank/DDBJ whole genome shotgun (WGS) entry which is preliminary data.</text>
</comment>
<dbReference type="EMBL" id="JAGMVJ010000001">
    <property type="protein sequence ID" value="KAH7096036.1"/>
    <property type="molecule type" value="Genomic_DNA"/>
</dbReference>
<dbReference type="OrthoDB" id="444631at2759"/>
<evidence type="ECO:0000313" key="9">
    <source>
        <dbReference type="EMBL" id="KAH7096036.1"/>
    </source>
</evidence>
<accession>A0A8K0W4T9</accession>
<keyword evidence="4 7" id="KW-0472">Membrane</keyword>
<name>A0A8K0W4T9_9PLEO</name>
<evidence type="ECO:0000256" key="4">
    <source>
        <dbReference type="ARBA" id="ARBA00023136"/>
    </source>
</evidence>
<protein>
    <recommendedName>
        <fullName evidence="8">Rhodopsin domain-containing protein</fullName>
    </recommendedName>
</protein>
<feature type="transmembrane region" description="Helical" evidence="7">
    <location>
        <begin position="160"/>
        <end position="180"/>
    </location>
</feature>
<feature type="compositionally biased region" description="Low complexity" evidence="6">
    <location>
        <begin position="341"/>
        <end position="356"/>
    </location>
</feature>
<keyword evidence="3 7" id="KW-1133">Transmembrane helix</keyword>
<keyword evidence="10" id="KW-1185">Reference proteome</keyword>
<evidence type="ECO:0000256" key="6">
    <source>
        <dbReference type="SAM" id="MobiDB-lite"/>
    </source>
</evidence>
<evidence type="ECO:0000256" key="2">
    <source>
        <dbReference type="ARBA" id="ARBA00022692"/>
    </source>
</evidence>
<evidence type="ECO:0000256" key="3">
    <source>
        <dbReference type="ARBA" id="ARBA00022989"/>
    </source>
</evidence>
<feature type="transmembrane region" description="Helical" evidence="7">
    <location>
        <begin position="284"/>
        <end position="300"/>
    </location>
</feature>
<evidence type="ECO:0000313" key="10">
    <source>
        <dbReference type="Proteomes" id="UP000813461"/>
    </source>
</evidence>
<dbReference type="InterPro" id="IPR049326">
    <property type="entry name" value="Rhodopsin_dom_fungi"/>
</dbReference>
<feature type="region of interest" description="Disordered" evidence="6">
    <location>
        <begin position="312"/>
        <end position="369"/>
    </location>
</feature>
<comment type="similarity">
    <text evidence="5">Belongs to the SAT4 family.</text>
</comment>
<feature type="compositionally biased region" description="Polar residues" evidence="6">
    <location>
        <begin position="357"/>
        <end position="369"/>
    </location>
</feature>
<evidence type="ECO:0000259" key="8">
    <source>
        <dbReference type="Pfam" id="PF20684"/>
    </source>
</evidence>
<feature type="transmembrane region" description="Helical" evidence="7">
    <location>
        <begin position="207"/>
        <end position="232"/>
    </location>
</feature>